<dbReference type="InParanoid" id="A0A1B7MZH5"/>
<protein>
    <submittedName>
        <fullName evidence="1">Uncharacterized protein</fullName>
    </submittedName>
</protein>
<reference evidence="1 2" key="1">
    <citation type="submission" date="2016-06" db="EMBL/GenBank/DDBJ databases">
        <title>Comparative genomics of the ectomycorrhizal sister species Rhizopogon vinicolor and Rhizopogon vesiculosus (Basidiomycota: Boletales) reveals a divergence of the mating type B locus.</title>
        <authorList>
            <consortium name="DOE Joint Genome Institute"/>
            <person name="Mujic A.B."/>
            <person name="Kuo A."/>
            <person name="Tritt A."/>
            <person name="Lipzen A."/>
            <person name="Chen C."/>
            <person name="Johnson J."/>
            <person name="Sharma A."/>
            <person name="Barry K."/>
            <person name="Grigoriev I.V."/>
            <person name="Spatafora J.W."/>
        </authorList>
    </citation>
    <scope>NUCLEOTIDE SEQUENCE [LARGE SCALE GENOMIC DNA]</scope>
    <source>
        <strain evidence="1 2">AM-OR11-026</strain>
    </source>
</reference>
<evidence type="ECO:0000313" key="2">
    <source>
        <dbReference type="Proteomes" id="UP000092154"/>
    </source>
</evidence>
<evidence type="ECO:0000313" key="1">
    <source>
        <dbReference type="EMBL" id="OAX38003.1"/>
    </source>
</evidence>
<dbReference type="AlphaFoldDB" id="A0A1B7MZH5"/>
<accession>A0A1B7MZH5</accession>
<gene>
    <name evidence="1" type="ORF">K503DRAFT_770918</name>
</gene>
<keyword evidence="2" id="KW-1185">Reference proteome</keyword>
<sequence>MFLREVFFDTIHDNSMDILWYETTNHNHTYDPLYILYHHRETSAKHCICVRVTPSHPI</sequence>
<proteinExistence type="predicted"/>
<dbReference type="Proteomes" id="UP000092154">
    <property type="component" value="Unassembled WGS sequence"/>
</dbReference>
<dbReference type="EMBL" id="KV448318">
    <property type="protein sequence ID" value="OAX38003.1"/>
    <property type="molecule type" value="Genomic_DNA"/>
</dbReference>
<organism evidence="1 2">
    <name type="scientific">Rhizopogon vinicolor AM-OR11-026</name>
    <dbReference type="NCBI Taxonomy" id="1314800"/>
    <lineage>
        <taxon>Eukaryota</taxon>
        <taxon>Fungi</taxon>
        <taxon>Dikarya</taxon>
        <taxon>Basidiomycota</taxon>
        <taxon>Agaricomycotina</taxon>
        <taxon>Agaricomycetes</taxon>
        <taxon>Agaricomycetidae</taxon>
        <taxon>Boletales</taxon>
        <taxon>Suillineae</taxon>
        <taxon>Rhizopogonaceae</taxon>
        <taxon>Rhizopogon</taxon>
    </lineage>
</organism>
<name>A0A1B7MZH5_9AGAM</name>